<dbReference type="OrthoDB" id="9808189at2"/>
<dbReference type="InterPro" id="IPR041674">
    <property type="entry name" value="TetR_C_22"/>
</dbReference>
<feature type="domain" description="HTH tetR-type" evidence="5">
    <location>
        <begin position="22"/>
        <end position="82"/>
    </location>
</feature>
<dbReference type="STRING" id="1336235.GCA_000518785_02468"/>
<dbReference type="GO" id="GO:0003700">
    <property type="term" value="F:DNA-binding transcription factor activity"/>
    <property type="evidence" value="ECO:0007669"/>
    <property type="project" value="TreeGrafter"/>
</dbReference>
<accession>A0A376A9D9</accession>
<dbReference type="Gene3D" id="1.10.357.10">
    <property type="entry name" value="Tetracycline Repressor, domain 2"/>
    <property type="match status" value="1"/>
</dbReference>
<evidence type="ECO:0000256" key="4">
    <source>
        <dbReference type="PROSITE-ProRule" id="PRU00335"/>
    </source>
</evidence>
<dbReference type="GO" id="GO:0000976">
    <property type="term" value="F:transcription cis-regulatory region binding"/>
    <property type="evidence" value="ECO:0007669"/>
    <property type="project" value="TreeGrafter"/>
</dbReference>
<dbReference type="RefSeq" id="WP_115671579.1">
    <property type="nucleotide sequence ID" value="NZ_UEYP01000010.1"/>
</dbReference>
<dbReference type="PRINTS" id="PR00455">
    <property type="entry name" value="HTHTETR"/>
</dbReference>
<name>A0A376A9D9_9HYPH</name>
<dbReference type="PANTHER" id="PTHR30055:SF234">
    <property type="entry name" value="HTH-TYPE TRANSCRIPTIONAL REGULATOR BETI"/>
    <property type="match status" value="1"/>
</dbReference>
<dbReference type="SUPFAM" id="SSF46689">
    <property type="entry name" value="Homeodomain-like"/>
    <property type="match status" value="1"/>
</dbReference>
<dbReference type="EMBL" id="UEYP01000010">
    <property type="protein sequence ID" value="SSC64406.1"/>
    <property type="molecule type" value="Genomic_DNA"/>
</dbReference>
<dbReference type="Pfam" id="PF17928">
    <property type="entry name" value="TetR_C_22"/>
    <property type="match status" value="1"/>
</dbReference>
<evidence type="ECO:0000256" key="3">
    <source>
        <dbReference type="ARBA" id="ARBA00023163"/>
    </source>
</evidence>
<proteinExistence type="predicted"/>
<dbReference type="PROSITE" id="PS50977">
    <property type="entry name" value="HTH_TETR_2"/>
    <property type="match status" value="1"/>
</dbReference>
<dbReference type="AlphaFoldDB" id="A0A376A9D9"/>
<evidence type="ECO:0000256" key="1">
    <source>
        <dbReference type="ARBA" id="ARBA00023015"/>
    </source>
</evidence>
<keyword evidence="3" id="KW-0804">Transcription</keyword>
<dbReference type="Proteomes" id="UP000254764">
    <property type="component" value="Unassembled WGS sequence"/>
</dbReference>
<dbReference type="InterPro" id="IPR009057">
    <property type="entry name" value="Homeodomain-like_sf"/>
</dbReference>
<dbReference type="InterPro" id="IPR050109">
    <property type="entry name" value="HTH-type_TetR-like_transc_reg"/>
</dbReference>
<dbReference type="InterPro" id="IPR001647">
    <property type="entry name" value="HTH_TetR"/>
</dbReference>
<protein>
    <recommendedName>
        <fullName evidence="5">HTH tetR-type domain-containing protein</fullName>
    </recommendedName>
</protein>
<sequence>MSIKKPDGRLQLRKKPQQERSIQRLDQILEAATALVAEQGVARLKMTDLAARARVPIGSLYQFFPEKAAIVRALHDRHTARVETGAERVFSAVRSLAEAEALMGSAVDAFYSTFRDDPIYLPVWLAAISDADLQRLNSDHQTRLTRILCDIFRPLLPEGSKIDLETRVLLFVYLTGAVVRRAMIADDKMARRILDEWKRSIHATIFAE</sequence>
<dbReference type="Pfam" id="PF00440">
    <property type="entry name" value="TetR_N"/>
    <property type="match status" value="1"/>
</dbReference>
<feature type="DNA-binding region" description="H-T-H motif" evidence="4">
    <location>
        <begin position="45"/>
        <end position="64"/>
    </location>
</feature>
<keyword evidence="7" id="KW-1185">Reference proteome</keyword>
<gene>
    <name evidence="6" type="ORF">RHIZ70_114</name>
</gene>
<keyword evidence="1" id="KW-0805">Transcription regulation</keyword>
<evidence type="ECO:0000259" key="5">
    <source>
        <dbReference type="PROSITE" id="PS50977"/>
    </source>
</evidence>
<organism evidence="6 7">
    <name type="scientific">Ciceribacter selenitireducens ATCC BAA-1503</name>
    <dbReference type="NCBI Taxonomy" id="1336235"/>
    <lineage>
        <taxon>Bacteria</taxon>
        <taxon>Pseudomonadati</taxon>
        <taxon>Pseudomonadota</taxon>
        <taxon>Alphaproteobacteria</taxon>
        <taxon>Hyphomicrobiales</taxon>
        <taxon>Rhizobiaceae</taxon>
        <taxon>Ciceribacter</taxon>
    </lineage>
</organism>
<evidence type="ECO:0000313" key="7">
    <source>
        <dbReference type="Proteomes" id="UP000254764"/>
    </source>
</evidence>
<evidence type="ECO:0000313" key="6">
    <source>
        <dbReference type="EMBL" id="SSC64406.1"/>
    </source>
</evidence>
<evidence type="ECO:0000256" key="2">
    <source>
        <dbReference type="ARBA" id="ARBA00023125"/>
    </source>
</evidence>
<dbReference type="PANTHER" id="PTHR30055">
    <property type="entry name" value="HTH-TYPE TRANSCRIPTIONAL REGULATOR RUTR"/>
    <property type="match status" value="1"/>
</dbReference>
<keyword evidence="2 4" id="KW-0238">DNA-binding</keyword>
<reference evidence="7" key="1">
    <citation type="submission" date="2018-07" db="EMBL/GenBank/DDBJ databases">
        <authorList>
            <person name="Peiro R."/>
            <person name="Begona"/>
            <person name="Cbmso G."/>
            <person name="Lopez M."/>
            <person name="Gonzalez S."/>
        </authorList>
    </citation>
    <scope>NUCLEOTIDE SEQUENCE [LARGE SCALE GENOMIC DNA]</scope>
</reference>